<dbReference type="EMBL" id="JBFSEQ010000013">
    <property type="protein sequence ID" value="KAL2762150.1"/>
    <property type="molecule type" value="Genomic_DNA"/>
</dbReference>
<dbReference type="EMBL" id="JBFSEQ010000013">
    <property type="protein sequence ID" value="KAL2762152.1"/>
    <property type="molecule type" value="Genomic_DNA"/>
</dbReference>
<feature type="non-terminal residue" evidence="3">
    <location>
        <position position="153"/>
    </location>
</feature>
<accession>A0ABD2D681</accession>
<sequence length="153" mass="16432">MLQPEPSPGLGGLLPVLLALLGVAWAEMWMPQLQEQAPVPGALSRKESFLLPLHAQPPAQPGPPPAANMRRMDWSESLARLAQARAAFCGTPDPSLASALQVGWNEQLQPAGLASFVEVVSLWFAEGQWYSHAAAECAHNATCTHYTQVSVLQ</sequence>
<comment type="caution">
    <text evidence="3">The sequence shown here is derived from an EMBL/GenBank/DDBJ whole genome shotgun (WGS) entry which is preliminary data.</text>
</comment>
<dbReference type="AlphaFoldDB" id="A0ABD2D681"/>
<dbReference type="Proteomes" id="UP001610411">
    <property type="component" value="Unassembled WGS sequence"/>
</dbReference>
<dbReference type="EMBL" id="JBFSEQ010000013">
    <property type="protein sequence ID" value="KAL2762154.1"/>
    <property type="molecule type" value="Genomic_DNA"/>
</dbReference>
<protein>
    <submittedName>
        <fullName evidence="3">C-type lectin domain family 18 member C isoform X1</fullName>
    </submittedName>
</protein>
<dbReference type="InterPro" id="IPR035940">
    <property type="entry name" value="CAP_sf"/>
</dbReference>
<organism evidence="3 4">
    <name type="scientific">Daubentonia madagascariensis</name>
    <name type="common">Aye-aye</name>
    <name type="synonym">Sciurus madagascariensis</name>
    <dbReference type="NCBI Taxonomy" id="31869"/>
    <lineage>
        <taxon>Eukaryota</taxon>
        <taxon>Metazoa</taxon>
        <taxon>Chordata</taxon>
        <taxon>Craniata</taxon>
        <taxon>Vertebrata</taxon>
        <taxon>Euteleostomi</taxon>
        <taxon>Mammalia</taxon>
        <taxon>Eutheria</taxon>
        <taxon>Euarchontoglires</taxon>
        <taxon>Primates</taxon>
        <taxon>Strepsirrhini</taxon>
        <taxon>Chiromyiformes</taxon>
        <taxon>Daubentoniidae</taxon>
        <taxon>Daubentonia</taxon>
    </lineage>
</organism>
<dbReference type="InterPro" id="IPR014044">
    <property type="entry name" value="CAP_dom"/>
</dbReference>
<evidence type="ECO:0000256" key="1">
    <source>
        <dbReference type="SAM" id="SignalP"/>
    </source>
</evidence>
<evidence type="ECO:0000259" key="2">
    <source>
        <dbReference type="Pfam" id="PF00188"/>
    </source>
</evidence>
<name>A0ABD2D681_DAUMA</name>
<dbReference type="SUPFAM" id="SSF55797">
    <property type="entry name" value="PR-1-like"/>
    <property type="match status" value="1"/>
</dbReference>
<reference evidence="3 4" key="1">
    <citation type="journal article" date="2024" name="G3 (Bethesda)">
        <title>A hybrid genome assembly of the endangered aye-aye (Daubentonia madagascariensis).</title>
        <authorList>
            <person name="Versoza C.J."/>
            <person name="Pfeifer S.P."/>
        </authorList>
    </citation>
    <scope>NUCLEOTIDE SEQUENCE [LARGE SCALE GENOMIC DNA]</scope>
    <source>
        <strain evidence="3">6821</strain>
    </source>
</reference>
<evidence type="ECO:0000313" key="3">
    <source>
        <dbReference type="EMBL" id="KAL2762154.1"/>
    </source>
</evidence>
<feature type="chain" id="PRO_5044723697" evidence="1">
    <location>
        <begin position="27"/>
        <end position="153"/>
    </location>
</feature>
<gene>
    <name evidence="3" type="ORF">WCI35_030503</name>
</gene>
<dbReference type="Pfam" id="PF00188">
    <property type="entry name" value="CAP"/>
    <property type="match status" value="1"/>
</dbReference>
<feature type="domain" description="SCP" evidence="2">
    <location>
        <begin position="65"/>
        <end position="149"/>
    </location>
</feature>
<feature type="signal peptide" evidence="1">
    <location>
        <begin position="1"/>
        <end position="26"/>
    </location>
</feature>
<keyword evidence="4" id="KW-1185">Reference proteome</keyword>
<keyword evidence="1" id="KW-0732">Signal</keyword>
<evidence type="ECO:0000313" key="4">
    <source>
        <dbReference type="Proteomes" id="UP001610411"/>
    </source>
</evidence>
<proteinExistence type="predicted"/>
<dbReference type="Gene3D" id="3.40.33.10">
    <property type="entry name" value="CAP"/>
    <property type="match status" value="1"/>
</dbReference>